<dbReference type="Pfam" id="PF07876">
    <property type="entry name" value="Dabb"/>
    <property type="match status" value="1"/>
</dbReference>
<dbReference type="SUPFAM" id="SSF54909">
    <property type="entry name" value="Dimeric alpha+beta barrel"/>
    <property type="match status" value="1"/>
</dbReference>
<accession>A0A402B6Y4</accession>
<dbReference type="RefSeq" id="WP_126627498.1">
    <property type="nucleotide sequence ID" value="NZ_BIFT01000001.1"/>
</dbReference>
<dbReference type="SMART" id="SM00886">
    <property type="entry name" value="Dabb"/>
    <property type="match status" value="1"/>
</dbReference>
<organism evidence="3 4">
    <name type="scientific">Dictyobacter alpinus</name>
    <dbReference type="NCBI Taxonomy" id="2014873"/>
    <lineage>
        <taxon>Bacteria</taxon>
        <taxon>Bacillati</taxon>
        <taxon>Chloroflexota</taxon>
        <taxon>Ktedonobacteria</taxon>
        <taxon>Ktedonobacterales</taxon>
        <taxon>Dictyobacteraceae</taxon>
        <taxon>Dictyobacter</taxon>
    </lineage>
</organism>
<dbReference type="InterPro" id="IPR044662">
    <property type="entry name" value="HS1/DABB1-like"/>
</dbReference>
<gene>
    <name evidence="3" type="ORF">KDA_26020</name>
</gene>
<dbReference type="OrthoDB" id="9808130at2"/>
<dbReference type="EMBL" id="BIFT01000001">
    <property type="protein sequence ID" value="GCE27118.1"/>
    <property type="molecule type" value="Genomic_DNA"/>
</dbReference>
<dbReference type="PROSITE" id="PS51502">
    <property type="entry name" value="S_R_A_B_BARREL"/>
    <property type="match status" value="1"/>
</dbReference>
<keyword evidence="4" id="KW-1185">Reference proteome</keyword>
<feature type="domain" description="Stress-response A/B barrel" evidence="2">
    <location>
        <begin position="2"/>
        <end position="94"/>
    </location>
</feature>
<dbReference type="Proteomes" id="UP000287171">
    <property type="component" value="Unassembled WGS sequence"/>
</dbReference>
<dbReference type="PANTHER" id="PTHR33178">
    <property type="match status" value="1"/>
</dbReference>
<dbReference type="InterPro" id="IPR011008">
    <property type="entry name" value="Dimeric_a/b-barrel"/>
</dbReference>
<comment type="caution">
    <text evidence="3">The sequence shown here is derived from an EMBL/GenBank/DDBJ whole genome shotgun (WGS) entry which is preliminary data.</text>
</comment>
<comment type="subunit">
    <text evidence="1">Homodimer.</text>
</comment>
<proteinExistence type="predicted"/>
<name>A0A402B6Y4_9CHLR</name>
<evidence type="ECO:0000313" key="4">
    <source>
        <dbReference type="Proteomes" id="UP000287171"/>
    </source>
</evidence>
<evidence type="ECO:0000256" key="1">
    <source>
        <dbReference type="ARBA" id="ARBA00011738"/>
    </source>
</evidence>
<dbReference type="Gene3D" id="3.30.70.100">
    <property type="match status" value="1"/>
</dbReference>
<reference evidence="4" key="1">
    <citation type="submission" date="2018-12" db="EMBL/GenBank/DDBJ databases">
        <title>Tengunoibacter tsumagoiensis gen. nov., sp. nov., Dictyobacter kobayashii sp. nov., D. alpinus sp. nov., and D. joshuensis sp. nov. and description of Dictyobacteraceae fam. nov. within the order Ktedonobacterales isolated from Tengu-no-mugimeshi.</title>
        <authorList>
            <person name="Wang C.M."/>
            <person name="Zheng Y."/>
            <person name="Sakai Y."/>
            <person name="Toyoda A."/>
            <person name="Minakuchi Y."/>
            <person name="Abe K."/>
            <person name="Yokota A."/>
            <person name="Yabe S."/>
        </authorList>
    </citation>
    <scope>NUCLEOTIDE SEQUENCE [LARGE SCALE GENOMIC DNA]</scope>
    <source>
        <strain evidence="4">Uno16</strain>
    </source>
</reference>
<dbReference type="PANTHER" id="PTHR33178:SF10">
    <property type="entry name" value="STRESS-RESPONSE A_B BARREL DOMAIN-CONTAINING PROTEIN"/>
    <property type="match status" value="1"/>
</dbReference>
<evidence type="ECO:0000313" key="3">
    <source>
        <dbReference type="EMBL" id="GCE27118.1"/>
    </source>
</evidence>
<protein>
    <recommendedName>
        <fullName evidence="2">Stress-response A/B barrel domain-containing protein</fullName>
    </recommendedName>
</protein>
<sequence length="96" mass="10766">MVTHVVLVQPKAETTKEQIETVLKQAQALKDIIPGIQDAHGGKNLSQHTQGYQYGLVMHFDSMQHLQEYLPHPAHLIVAKEIVSLSDNLIEFNLAQ</sequence>
<dbReference type="InterPro" id="IPR013097">
    <property type="entry name" value="Dabb"/>
</dbReference>
<dbReference type="AlphaFoldDB" id="A0A402B6Y4"/>
<evidence type="ECO:0000259" key="2">
    <source>
        <dbReference type="PROSITE" id="PS51502"/>
    </source>
</evidence>